<evidence type="ECO:0000256" key="7">
    <source>
        <dbReference type="PROSITE-ProRule" id="PRU00169"/>
    </source>
</evidence>
<dbReference type="InterPro" id="IPR002078">
    <property type="entry name" value="Sigma_54_int"/>
</dbReference>
<evidence type="ECO:0000313" key="11">
    <source>
        <dbReference type="EMBL" id="ABI57963.1"/>
    </source>
</evidence>
<evidence type="ECO:0000256" key="3">
    <source>
        <dbReference type="ARBA" id="ARBA00022840"/>
    </source>
</evidence>
<dbReference type="PANTHER" id="PTHR32071">
    <property type="entry name" value="TRANSCRIPTIONAL REGULATORY PROTEIN"/>
    <property type="match status" value="1"/>
</dbReference>
<evidence type="ECO:0000256" key="1">
    <source>
        <dbReference type="ARBA" id="ARBA00022553"/>
    </source>
</evidence>
<dbReference type="GO" id="GO:0000160">
    <property type="term" value="P:phosphorelay signal transduction system"/>
    <property type="evidence" value="ECO:0007669"/>
    <property type="project" value="UniProtKB-KW"/>
</dbReference>
<feature type="domain" description="Sigma-54 factor interaction" evidence="9">
    <location>
        <begin position="140"/>
        <end position="364"/>
    </location>
</feature>
<dbReference type="AlphaFoldDB" id="Q0A5C4"/>
<dbReference type="Gene3D" id="3.40.50.2300">
    <property type="match status" value="1"/>
</dbReference>
<keyword evidence="4" id="KW-0902">Two-component regulatory system</keyword>
<dbReference type="InterPro" id="IPR009057">
    <property type="entry name" value="Homeodomain-like_sf"/>
</dbReference>
<name>Q0A5C4_ALKEH</name>
<dbReference type="Gene3D" id="1.10.8.60">
    <property type="match status" value="1"/>
</dbReference>
<dbReference type="FunFam" id="3.40.50.2300:FF:000018">
    <property type="entry name" value="DNA-binding transcriptional regulator NtrC"/>
    <property type="match status" value="1"/>
</dbReference>
<evidence type="ECO:0000256" key="6">
    <source>
        <dbReference type="ARBA" id="ARBA00023163"/>
    </source>
</evidence>
<dbReference type="KEGG" id="aeh:Mlg_2623"/>
<evidence type="ECO:0000256" key="5">
    <source>
        <dbReference type="ARBA" id="ARBA00023015"/>
    </source>
</evidence>
<evidence type="ECO:0000256" key="2">
    <source>
        <dbReference type="ARBA" id="ARBA00022741"/>
    </source>
</evidence>
<feature type="domain" description="Response regulatory" evidence="10">
    <location>
        <begin position="5"/>
        <end position="120"/>
    </location>
</feature>
<evidence type="ECO:0000259" key="9">
    <source>
        <dbReference type="PROSITE" id="PS50045"/>
    </source>
</evidence>
<dbReference type="SMART" id="SM00448">
    <property type="entry name" value="REC"/>
    <property type="match status" value="1"/>
</dbReference>
<sequence length="456" mass="50445">MSSAQILVVDDEQEIRDLVEEILKDEGYRVRTAHDGASAREAMRDPVPDLVLLDIWMPDVDGVTLLKEWTEGGGPACPVVMMSGHGTVETAVEATRLGAWDFIEKPLSMPKLLLTVERALEAARPRPPQPGVGAEPAPEPVGKSQAMRRLREDARRIAVHDTRVLLRGEAGSGKRCIARYIHEHSPRRAGPFIEVSAGGLGEGLGVADLCGLEREGETVPGALELAQGGTLYLADVCEMEPALQGHLLGVLKAGRFQRQGGARVVDLDVRLIAGTRVELADAVRAGRFREDFYYYLDVVPLVVPALREHVEDVPELLQYYVNRLVERDGLQYREFTLAAQNRLRNHSWPGNVRELENLVQRLLIMGEGEKIDVDEVEAALEEAAREGTGAGRGLSADLHLELPLREAREAFERRYLQEQLRRAQGSVGQLARLTGMERTHLYRKLKALGIDPRESA</sequence>
<evidence type="ECO:0000259" key="10">
    <source>
        <dbReference type="PROSITE" id="PS50110"/>
    </source>
</evidence>
<keyword evidence="3" id="KW-0067">ATP-binding</keyword>
<proteinExistence type="predicted"/>
<dbReference type="SUPFAM" id="SSF52172">
    <property type="entry name" value="CheY-like"/>
    <property type="match status" value="1"/>
</dbReference>
<evidence type="ECO:0000256" key="8">
    <source>
        <dbReference type="SAM" id="MobiDB-lite"/>
    </source>
</evidence>
<dbReference type="Proteomes" id="UP000001962">
    <property type="component" value="Chromosome"/>
</dbReference>
<dbReference type="SUPFAM" id="SSF52540">
    <property type="entry name" value="P-loop containing nucleoside triphosphate hydrolases"/>
    <property type="match status" value="1"/>
</dbReference>
<evidence type="ECO:0000313" key="12">
    <source>
        <dbReference type="Proteomes" id="UP000001962"/>
    </source>
</evidence>
<dbReference type="InterPro" id="IPR001789">
    <property type="entry name" value="Sig_transdc_resp-reg_receiver"/>
</dbReference>
<keyword evidence="6" id="KW-0804">Transcription</keyword>
<dbReference type="GO" id="GO:0043565">
    <property type="term" value="F:sequence-specific DNA binding"/>
    <property type="evidence" value="ECO:0007669"/>
    <property type="project" value="InterPro"/>
</dbReference>
<dbReference type="InterPro" id="IPR058031">
    <property type="entry name" value="AAA_lid_NorR"/>
</dbReference>
<dbReference type="PROSITE" id="PS00688">
    <property type="entry name" value="SIGMA54_INTERACT_3"/>
    <property type="match status" value="1"/>
</dbReference>
<keyword evidence="5" id="KW-0805">Transcription regulation</keyword>
<gene>
    <name evidence="11" type="ordered locus">Mlg_2623</name>
</gene>
<dbReference type="InterPro" id="IPR025944">
    <property type="entry name" value="Sigma_54_int_dom_CS"/>
</dbReference>
<dbReference type="Gene3D" id="1.10.10.60">
    <property type="entry name" value="Homeodomain-like"/>
    <property type="match status" value="1"/>
</dbReference>
<dbReference type="CDD" id="cd17550">
    <property type="entry name" value="REC_NtrX-like"/>
    <property type="match status" value="1"/>
</dbReference>
<dbReference type="eggNOG" id="COG2204">
    <property type="taxonomic scope" value="Bacteria"/>
</dbReference>
<dbReference type="CDD" id="cd00009">
    <property type="entry name" value="AAA"/>
    <property type="match status" value="1"/>
</dbReference>
<dbReference type="HOGENOM" id="CLU_000445_0_6_6"/>
<keyword evidence="12" id="KW-1185">Reference proteome</keyword>
<dbReference type="InterPro" id="IPR027417">
    <property type="entry name" value="P-loop_NTPase"/>
</dbReference>
<dbReference type="RefSeq" id="WP_011630356.1">
    <property type="nucleotide sequence ID" value="NC_008340.1"/>
</dbReference>
<dbReference type="Pfam" id="PF00072">
    <property type="entry name" value="Response_reg"/>
    <property type="match status" value="1"/>
</dbReference>
<protein>
    <submittedName>
        <fullName evidence="11">Two component, sigma54 specific, transcriptional regulator, Fis family</fullName>
    </submittedName>
</protein>
<dbReference type="GO" id="GO:0005524">
    <property type="term" value="F:ATP binding"/>
    <property type="evidence" value="ECO:0007669"/>
    <property type="project" value="UniProtKB-KW"/>
</dbReference>
<dbReference type="InterPro" id="IPR002197">
    <property type="entry name" value="HTH_Fis"/>
</dbReference>
<evidence type="ECO:0000256" key="4">
    <source>
        <dbReference type="ARBA" id="ARBA00023012"/>
    </source>
</evidence>
<dbReference type="OrthoDB" id="9804019at2"/>
<feature type="modified residue" description="4-aspartylphosphate" evidence="7">
    <location>
        <position position="54"/>
    </location>
</feature>
<dbReference type="InterPro" id="IPR011006">
    <property type="entry name" value="CheY-like_superfamily"/>
</dbReference>
<dbReference type="Pfam" id="PF00158">
    <property type="entry name" value="Sigma54_activat"/>
    <property type="match status" value="1"/>
</dbReference>
<accession>Q0A5C4</accession>
<reference evidence="12" key="1">
    <citation type="submission" date="2006-08" db="EMBL/GenBank/DDBJ databases">
        <title>Complete sequence of Alkalilimnicola ehrilichei MLHE-1.</title>
        <authorList>
            <person name="Copeland A."/>
            <person name="Lucas S."/>
            <person name="Lapidus A."/>
            <person name="Barry K."/>
            <person name="Detter J.C."/>
            <person name="Glavina del Rio T."/>
            <person name="Hammon N."/>
            <person name="Israni S."/>
            <person name="Dalin E."/>
            <person name="Tice H."/>
            <person name="Pitluck S."/>
            <person name="Sims D."/>
            <person name="Brettin T."/>
            <person name="Bruce D."/>
            <person name="Han C."/>
            <person name="Tapia R."/>
            <person name="Gilna P."/>
            <person name="Schmutz J."/>
            <person name="Larimer F."/>
            <person name="Land M."/>
            <person name="Hauser L."/>
            <person name="Kyrpides N."/>
            <person name="Mikhailova N."/>
            <person name="Oremland R.S."/>
            <person name="Hoeft S.E."/>
            <person name="Switzer-Blum J."/>
            <person name="Kulp T."/>
            <person name="King G."/>
            <person name="Tabita R."/>
            <person name="Witte B."/>
            <person name="Santini J.M."/>
            <person name="Basu P."/>
            <person name="Hollibaugh J.T."/>
            <person name="Xie G."/>
            <person name="Stolz J.F."/>
            <person name="Richardson P."/>
        </authorList>
    </citation>
    <scope>NUCLEOTIDE SEQUENCE [LARGE SCALE GENOMIC DNA]</scope>
    <source>
        <strain evidence="12">ATCC BAA-1101 / DSM 17681 / MLHE-1</strain>
    </source>
</reference>
<dbReference type="GO" id="GO:0006355">
    <property type="term" value="P:regulation of DNA-templated transcription"/>
    <property type="evidence" value="ECO:0007669"/>
    <property type="project" value="InterPro"/>
</dbReference>
<keyword evidence="1 7" id="KW-0597">Phosphoprotein</keyword>
<dbReference type="EMBL" id="CP000453">
    <property type="protein sequence ID" value="ABI57963.1"/>
    <property type="molecule type" value="Genomic_DNA"/>
</dbReference>
<dbReference type="SUPFAM" id="SSF46689">
    <property type="entry name" value="Homeodomain-like"/>
    <property type="match status" value="1"/>
</dbReference>
<organism evidence="11 12">
    <name type="scientific">Alkalilimnicola ehrlichii (strain ATCC BAA-1101 / DSM 17681 / MLHE-1)</name>
    <dbReference type="NCBI Taxonomy" id="187272"/>
    <lineage>
        <taxon>Bacteria</taxon>
        <taxon>Pseudomonadati</taxon>
        <taxon>Pseudomonadota</taxon>
        <taxon>Gammaproteobacteria</taxon>
        <taxon>Chromatiales</taxon>
        <taxon>Ectothiorhodospiraceae</taxon>
        <taxon>Alkalilimnicola</taxon>
    </lineage>
</organism>
<dbReference type="Pfam" id="PF02954">
    <property type="entry name" value="HTH_8"/>
    <property type="match status" value="1"/>
</dbReference>
<dbReference type="PROSITE" id="PS50110">
    <property type="entry name" value="RESPONSE_REGULATORY"/>
    <property type="match status" value="1"/>
</dbReference>
<dbReference type="Gene3D" id="3.40.50.300">
    <property type="entry name" value="P-loop containing nucleotide triphosphate hydrolases"/>
    <property type="match status" value="1"/>
</dbReference>
<feature type="region of interest" description="Disordered" evidence="8">
    <location>
        <begin position="123"/>
        <end position="143"/>
    </location>
</feature>
<dbReference type="PROSITE" id="PS50045">
    <property type="entry name" value="SIGMA54_INTERACT_4"/>
    <property type="match status" value="1"/>
</dbReference>
<dbReference type="PANTHER" id="PTHR32071:SF17">
    <property type="entry name" value="TRANSCRIPTIONAL REGULATOR (NTRC FAMILY)"/>
    <property type="match status" value="1"/>
</dbReference>
<keyword evidence="2" id="KW-0547">Nucleotide-binding</keyword>
<dbReference type="Pfam" id="PF25601">
    <property type="entry name" value="AAA_lid_14"/>
    <property type="match status" value="1"/>
</dbReference>